<sequence>MSKQHKSISAADVMRALEVLELGDMVETIQEDLQAFREEQERLGKPAVTIAYRRLQAADSLSNRELRLSGSNHPRKRPHRELRLCRRIRDDRRKTRNHSRAIKRTRRLRQDYIIIGKVDGGHLDDRNSDKE</sequence>
<proteinExistence type="predicted"/>
<reference evidence="1" key="1">
    <citation type="submission" date="2023-06" db="EMBL/GenBank/DDBJ databases">
        <authorList>
            <consortium name="Lawrence Berkeley National Laboratory"/>
            <person name="Ahrendt S."/>
            <person name="Sahu N."/>
            <person name="Indic B."/>
            <person name="Wong-Bajracharya J."/>
            <person name="Merenyi Z."/>
            <person name="Ke H.-M."/>
            <person name="Monk M."/>
            <person name="Kocsube S."/>
            <person name="Drula E."/>
            <person name="Lipzen A."/>
            <person name="Balint B."/>
            <person name="Henrissat B."/>
            <person name="Andreopoulos B."/>
            <person name="Martin F.M."/>
            <person name="Harder C.B."/>
            <person name="Rigling D."/>
            <person name="Ford K.L."/>
            <person name="Foster G.D."/>
            <person name="Pangilinan J."/>
            <person name="Papanicolaou A."/>
            <person name="Barry K."/>
            <person name="LaButti K."/>
            <person name="Viragh M."/>
            <person name="Koriabine M."/>
            <person name="Yan M."/>
            <person name="Riley R."/>
            <person name="Champramary S."/>
            <person name="Plett K.L."/>
            <person name="Tsai I.J."/>
            <person name="Slot J."/>
            <person name="Sipos G."/>
            <person name="Plett J."/>
            <person name="Nagy L.G."/>
            <person name="Grigoriev I.V."/>
        </authorList>
    </citation>
    <scope>NUCLEOTIDE SEQUENCE</scope>
    <source>
        <strain evidence="1">CCBAS 213</strain>
    </source>
</reference>
<accession>A0AA39TM31</accession>
<keyword evidence="2" id="KW-1185">Reference proteome</keyword>
<dbReference type="Gene3D" id="1.10.20.10">
    <property type="entry name" value="Histone, subunit A"/>
    <property type="match status" value="1"/>
</dbReference>
<dbReference type="InterPro" id="IPR009072">
    <property type="entry name" value="Histone-fold"/>
</dbReference>
<comment type="caution">
    <text evidence="1">The sequence shown here is derived from an EMBL/GenBank/DDBJ whole genome shotgun (WGS) entry which is preliminary data.</text>
</comment>
<dbReference type="RefSeq" id="XP_060335107.1">
    <property type="nucleotide sequence ID" value="XM_060465869.1"/>
</dbReference>
<protein>
    <submittedName>
        <fullName evidence="1">Uncharacterized protein</fullName>
    </submittedName>
</protein>
<evidence type="ECO:0000313" key="2">
    <source>
        <dbReference type="Proteomes" id="UP001175211"/>
    </source>
</evidence>
<gene>
    <name evidence="1" type="ORF">EV420DRAFT_1108523</name>
</gene>
<evidence type="ECO:0000313" key="1">
    <source>
        <dbReference type="EMBL" id="KAK0463797.1"/>
    </source>
</evidence>
<dbReference type="Proteomes" id="UP001175211">
    <property type="component" value="Unassembled WGS sequence"/>
</dbReference>
<dbReference type="GO" id="GO:0046982">
    <property type="term" value="F:protein heterodimerization activity"/>
    <property type="evidence" value="ECO:0007669"/>
    <property type="project" value="InterPro"/>
</dbReference>
<dbReference type="GeneID" id="85349417"/>
<dbReference type="EMBL" id="JAUEPS010000007">
    <property type="protein sequence ID" value="KAK0463797.1"/>
    <property type="molecule type" value="Genomic_DNA"/>
</dbReference>
<organism evidence="1 2">
    <name type="scientific">Armillaria tabescens</name>
    <name type="common">Ringless honey mushroom</name>
    <name type="synonym">Agaricus tabescens</name>
    <dbReference type="NCBI Taxonomy" id="1929756"/>
    <lineage>
        <taxon>Eukaryota</taxon>
        <taxon>Fungi</taxon>
        <taxon>Dikarya</taxon>
        <taxon>Basidiomycota</taxon>
        <taxon>Agaricomycotina</taxon>
        <taxon>Agaricomycetes</taxon>
        <taxon>Agaricomycetidae</taxon>
        <taxon>Agaricales</taxon>
        <taxon>Marasmiineae</taxon>
        <taxon>Physalacriaceae</taxon>
        <taxon>Desarmillaria</taxon>
    </lineage>
</organism>
<name>A0AA39TM31_ARMTA</name>
<dbReference type="AlphaFoldDB" id="A0AA39TM31"/>